<evidence type="ECO:0000313" key="2">
    <source>
        <dbReference type="Proteomes" id="UP001589789"/>
    </source>
</evidence>
<accession>A0ABV6IV43</accession>
<dbReference type="EMBL" id="JBHLVZ010000063">
    <property type="protein sequence ID" value="MFC0387481.1"/>
    <property type="molecule type" value="Genomic_DNA"/>
</dbReference>
<gene>
    <name evidence="1" type="ORF">ACFFIC_18295</name>
</gene>
<evidence type="ECO:0000313" key="1">
    <source>
        <dbReference type="EMBL" id="MFC0387481.1"/>
    </source>
</evidence>
<feature type="non-terminal residue" evidence="1">
    <location>
        <position position="201"/>
    </location>
</feature>
<dbReference type="RefSeq" id="WP_377052973.1">
    <property type="nucleotide sequence ID" value="NZ_JBHLVZ010000063.1"/>
</dbReference>
<sequence length="201" mass="22818">RLSRGHLKPKCNFHHVDGRYHSDLSKDAVERFHERDLTRLEGVSLDESDDVLIRVARLREAPPPPADAMFDGWIQGLGAVTEPPRLLSKRMVTVSLDEASDLEEAGLTLQGDVMEQRGPKADPLKVDVVLRLENMPEFSKAFEEWRDGPWATWAEAERPRRRSIDVYNRLFTAHQRMVAAGRARNSLRTLKWNPGSVSSSP</sequence>
<comment type="caution">
    <text evidence="1">The sequence shown here is derived from an EMBL/GenBank/DDBJ whole genome shotgun (WGS) entry which is preliminary data.</text>
</comment>
<organism evidence="1 2">
    <name type="scientific">Muricoccus vinaceus</name>
    <dbReference type="NCBI Taxonomy" id="424704"/>
    <lineage>
        <taxon>Bacteria</taxon>
        <taxon>Pseudomonadati</taxon>
        <taxon>Pseudomonadota</taxon>
        <taxon>Alphaproteobacteria</taxon>
        <taxon>Acetobacterales</taxon>
        <taxon>Roseomonadaceae</taxon>
        <taxon>Muricoccus</taxon>
    </lineage>
</organism>
<proteinExistence type="predicted"/>
<reference evidence="1 2" key="1">
    <citation type="submission" date="2024-09" db="EMBL/GenBank/DDBJ databases">
        <authorList>
            <person name="Sun Q."/>
            <person name="Mori K."/>
        </authorList>
    </citation>
    <scope>NUCLEOTIDE SEQUENCE [LARGE SCALE GENOMIC DNA]</scope>
    <source>
        <strain evidence="1 2">CCM 7468</strain>
    </source>
</reference>
<name>A0ABV6IV43_9PROT</name>
<keyword evidence="2" id="KW-1185">Reference proteome</keyword>
<protein>
    <submittedName>
        <fullName evidence="1">Uncharacterized protein</fullName>
    </submittedName>
</protein>
<dbReference type="Proteomes" id="UP001589789">
    <property type="component" value="Unassembled WGS sequence"/>
</dbReference>
<feature type="non-terminal residue" evidence="1">
    <location>
        <position position="1"/>
    </location>
</feature>